<sequence length="305" mass="34090">MPLIPIAIPVQQPRMMFFDADGKPLVGGKVYSYKIGTDLFKPTFRNANKTALNQNPVVLDNAGSALIYMTGNHLLKIYDKFNNFVEMRFLPVTQMRAFFFDKFGKPLKFGKVETFDIASTIKKTSYQSSEQAVINPNPIILDADGSAIICIIGSYRLRVYDSKNMFIWDEDFQREPAFALTSKLYPLEHDEVIESSFGALSAVLFNLVISSESIEVIRTSFSMKPYILYDPTTSLKAETESINSTFGVVNAYLITSATPVKQIDDAVNSTFSATSAVRKNLLILNTSEIQNVGTNFSIPSFRLVE</sequence>
<evidence type="ECO:0000313" key="2">
    <source>
        <dbReference type="Proteomes" id="UP000013209"/>
    </source>
</evidence>
<dbReference type="HOGENOM" id="CLU_910984_0_0_6"/>
<evidence type="ECO:0000313" key="1">
    <source>
        <dbReference type="EMBL" id="ENV07765.1"/>
    </source>
</evidence>
<dbReference type="Proteomes" id="UP000013209">
    <property type="component" value="Unassembled WGS sequence"/>
</dbReference>
<name>N8XL10_9GAMM</name>
<dbReference type="AlphaFoldDB" id="N8XL10"/>
<dbReference type="SUPFAM" id="SSF101898">
    <property type="entry name" value="NHL repeat"/>
    <property type="match status" value="1"/>
</dbReference>
<gene>
    <name evidence="1" type="ORF">F966_03622</name>
</gene>
<dbReference type="STRING" id="1144672.F966_03622"/>
<protein>
    <submittedName>
        <fullName evidence="1">Uncharacterized protein</fullName>
    </submittedName>
</protein>
<dbReference type="PATRIC" id="fig|1144672.3.peg.3498"/>
<organism evidence="1 2">
    <name type="scientific">Acinetobacter higginsii</name>
    <dbReference type="NCBI Taxonomy" id="70347"/>
    <lineage>
        <taxon>Bacteria</taxon>
        <taxon>Pseudomonadati</taxon>
        <taxon>Pseudomonadota</taxon>
        <taxon>Gammaproteobacteria</taxon>
        <taxon>Moraxellales</taxon>
        <taxon>Moraxellaceae</taxon>
        <taxon>Acinetobacter</taxon>
    </lineage>
</organism>
<dbReference type="EMBL" id="APPH01000020">
    <property type="protein sequence ID" value="ENV07765.1"/>
    <property type="molecule type" value="Genomic_DNA"/>
</dbReference>
<comment type="caution">
    <text evidence="1">The sequence shown here is derived from an EMBL/GenBank/DDBJ whole genome shotgun (WGS) entry which is preliminary data.</text>
</comment>
<accession>N8XL10</accession>
<proteinExistence type="predicted"/>
<dbReference type="eggNOG" id="ENOG5033DX6">
    <property type="taxonomic scope" value="Bacteria"/>
</dbReference>
<dbReference type="RefSeq" id="WP_004807717.1">
    <property type="nucleotide sequence ID" value="NZ_KB849440.1"/>
</dbReference>
<reference evidence="1 2" key="1">
    <citation type="submission" date="2013-02" db="EMBL/GenBank/DDBJ databases">
        <title>The Genome Sequence of Acinetobacter sp. CIP 56.2.</title>
        <authorList>
            <consortium name="The Broad Institute Genome Sequencing Platform"/>
            <consortium name="The Broad Institute Genome Sequencing Center for Infectious Disease"/>
            <person name="Cerqueira G."/>
            <person name="Feldgarden M."/>
            <person name="Courvalin P."/>
            <person name="Perichon B."/>
            <person name="Grillot-Courvalin C."/>
            <person name="Clermont D."/>
            <person name="Rocha E."/>
            <person name="Yoon E.-J."/>
            <person name="Nemec A."/>
            <person name="Walker B."/>
            <person name="Young S.K."/>
            <person name="Zeng Q."/>
            <person name="Gargeya S."/>
            <person name="Fitzgerald M."/>
            <person name="Haas B."/>
            <person name="Abouelleil A."/>
            <person name="Alvarado L."/>
            <person name="Arachchi H.M."/>
            <person name="Berlin A.M."/>
            <person name="Chapman S.B."/>
            <person name="Dewar J."/>
            <person name="Goldberg J."/>
            <person name="Griggs A."/>
            <person name="Gujja S."/>
            <person name="Hansen M."/>
            <person name="Howarth C."/>
            <person name="Imamovic A."/>
            <person name="Larimer J."/>
            <person name="McCowan C."/>
            <person name="Murphy C."/>
            <person name="Neiman D."/>
            <person name="Pearson M."/>
            <person name="Priest M."/>
            <person name="Roberts A."/>
            <person name="Saif S."/>
            <person name="Shea T."/>
            <person name="Sisk P."/>
            <person name="Sykes S."/>
            <person name="Wortman J."/>
            <person name="Nusbaum C."/>
            <person name="Birren B."/>
        </authorList>
    </citation>
    <scope>NUCLEOTIDE SEQUENCE [LARGE SCALE GENOMIC DNA]</scope>
    <source>
        <strain evidence="1 2">CIP 56.2</strain>
    </source>
</reference>